<feature type="domain" description="PAS" evidence="8">
    <location>
        <begin position="327"/>
        <end position="373"/>
    </location>
</feature>
<reference evidence="9" key="1">
    <citation type="journal article" date="2016" name="Proc. Natl. Acad. Sci. U.S.A.">
        <title>Functional and topological diversity of LOV domain photoreceptors.</title>
        <authorList>
            <person name="Glantz S.T."/>
            <person name="Carpenter E.J."/>
            <person name="Melkonian M."/>
            <person name="Gardner K.H."/>
            <person name="Boyden E.S."/>
            <person name="Wong G.K."/>
            <person name="Chow B.Y."/>
        </authorList>
    </citation>
    <scope>NUCLEOTIDE SEQUENCE</scope>
    <source>
        <strain evidence="9">GOWD_2020307</strain>
    </source>
</reference>
<name>A0A126WY13_9BRYO</name>
<proteinExistence type="evidence at transcript level"/>
<sequence>MELGDEELAASVRRYYSESLEPSLGQHDFNFVLTDPRLQDNPIVYASEGFCAMTGYAHREVIGRNCRFLQGPETDRRTVLEIRDAVREERACQVHILNYKKDGNAFWNLFYMAPVYSRKDGSVVHFVGVQTPLSSAAAAPAATTLLLASTDLKSIDDDAEGRRRRKAGLGCLQRHGDSLLNDDAQGDDDVGGQQRFANDNAEDSRQRGAKHSLAKDGDEESSSSSSGLYLEETAVAMRLRGGDTEEEQTCVVAKEEDKGRAACAVQTILCDLMENSRIGGGVADKRCNLELVESQVAGVVCSSLVLSLTRIQQSFVLADPKLPDIPIVHASKVFCELTGYSQEEVIGRNCRFLQGPDTDPKAVQKIRESIADQCACTVRILNYRKDKTPFWNHLHLSPVRSAGGEVAYYVGVQLAVDIVDGASDGQGGMTPHMKQLGAIGAVKVAVRSLQGSGLRRSFKKKTEE</sequence>
<dbReference type="PROSITE" id="PS50112">
    <property type="entry name" value="PAS"/>
    <property type="match status" value="2"/>
</dbReference>
<dbReference type="Pfam" id="PF13426">
    <property type="entry name" value="PAS_9"/>
    <property type="match status" value="2"/>
</dbReference>
<dbReference type="AlphaFoldDB" id="A0A126WY13"/>
<dbReference type="PANTHER" id="PTHR47429">
    <property type="entry name" value="PROTEIN TWIN LOV 1"/>
    <property type="match status" value="1"/>
</dbReference>
<dbReference type="GO" id="GO:0009637">
    <property type="term" value="P:response to blue light"/>
    <property type="evidence" value="ECO:0007669"/>
    <property type="project" value="UniProtKB-ARBA"/>
</dbReference>
<evidence type="ECO:0000259" key="8">
    <source>
        <dbReference type="PROSITE" id="PS50112"/>
    </source>
</evidence>
<dbReference type="InterPro" id="IPR035965">
    <property type="entry name" value="PAS-like_dom_sf"/>
</dbReference>
<dbReference type="InterPro" id="IPR001610">
    <property type="entry name" value="PAC"/>
</dbReference>
<dbReference type="InterPro" id="IPR000014">
    <property type="entry name" value="PAS"/>
</dbReference>
<keyword evidence="5" id="KW-0157">Chromophore</keyword>
<evidence type="ECO:0000256" key="3">
    <source>
        <dbReference type="ARBA" id="ARBA00022630"/>
    </source>
</evidence>
<keyword evidence="6" id="KW-0675">Receptor</keyword>
<evidence type="ECO:0000256" key="1">
    <source>
        <dbReference type="ARBA" id="ARBA00022543"/>
    </source>
</evidence>
<keyword evidence="2" id="KW-0716">Sensory transduction</keyword>
<evidence type="ECO:0000256" key="5">
    <source>
        <dbReference type="ARBA" id="ARBA00022991"/>
    </source>
</evidence>
<organism evidence="9">
    <name type="scientific">Sphagnum lescurii</name>
    <dbReference type="NCBI Taxonomy" id="128211"/>
    <lineage>
        <taxon>Eukaryota</taxon>
        <taxon>Viridiplantae</taxon>
        <taxon>Streptophyta</taxon>
        <taxon>Embryophyta</taxon>
        <taxon>Bryophyta</taxon>
        <taxon>Sphagnophytina</taxon>
        <taxon>Sphagnopsida</taxon>
        <taxon>Sphagnales</taxon>
        <taxon>Sphagnaceae</taxon>
        <taxon>Sphagnum</taxon>
    </lineage>
</organism>
<evidence type="ECO:0000313" key="9">
    <source>
        <dbReference type="EMBL" id="AML77208.1"/>
    </source>
</evidence>
<dbReference type="SUPFAM" id="SSF55785">
    <property type="entry name" value="PYP-like sensor domain (PAS domain)"/>
    <property type="match status" value="2"/>
</dbReference>
<evidence type="ECO:0000256" key="2">
    <source>
        <dbReference type="ARBA" id="ARBA00022606"/>
    </source>
</evidence>
<dbReference type="Gene3D" id="3.30.450.20">
    <property type="entry name" value="PAS domain"/>
    <property type="match status" value="2"/>
</dbReference>
<dbReference type="GO" id="GO:0009881">
    <property type="term" value="F:photoreceptor activity"/>
    <property type="evidence" value="ECO:0007669"/>
    <property type="project" value="UniProtKB-KW"/>
</dbReference>
<evidence type="ECO:0000256" key="7">
    <source>
        <dbReference type="SAM" id="MobiDB-lite"/>
    </source>
</evidence>
<dbReference type="NCBIfam" id="TIGR00229">
    <property type="entry name" value="sensory_box"/>
    <property type="match status" value="2"/>
</dbReference>
<accession>A0A126WY13</accession>
<protein>
    <submittedName>
        <fullName evidence="9">Putative LOV domain-containing protein</fullName>
    </submittedName>
</protein>
<dbReference type="CDD" id="cd00130">
    <property type="entry name" value="PAS"/>
    <property type="match status" value="2"/>
</dbReference>
<feature type="domain" description="PAS" evidence="8">
    <location>
        <begin position="40"/>
        <end position="89"/>
    </location>
</feature>
<dbReference type="PANTHER" id="PTHR47429:SF2">
    <property type="entry name" value="PROTEIN TWIN LOV 1"/>
    <property type="match status" value="1"/>
</dbReference>
<dbReference type="GO" id="GO:0005634">
    <property type="term" value="C:nucleus"/>
    <property type="evidence" value="ECO:0007669"/>
    <property type="project" value="TreeGrafter"/>
</dbReference>
<dbReference type="SMART" id="SM00086">
    <property type="entry name" value="PAC"/>
    <property type="match status" value="2"/>
</dbReference>
<dbReference type="EMBL" id="KU699203">
    <property type="protein sequence ID" value="AML77208.1"/>
    <property type="molecule type" value="mRNA"/>
</dbReference>
<keyword evidence="1" id="KW-0600">Photoreceptor protein</keyword>
<evidence type="ECO:0000256" key="6">
    <source>
        <dbReference type="ARBA" id="ARBA00023170"/>
    </source>
</evidence>
<keyword evidence="4" id="KW-0288">FMN</keyword>
<feature type="region of interest" description="Disordered" evidence="7">
    <location>
        <begin position="178"/>
        <end position="227"/>
    </location>
</feature>
<evidence type="ECO:0000256" key="4">
    <source>
        <dbReference type="ARBA" id="ARBA00022643"/>
    </source>
</evidence>
<keyword evidence="3" id="KW-0285">Flavoprotein</keyword>